<accession>A0AAD4ZH97</accession>
<reference evidence="2 3" key="1">
    <citation type="journal article" date="2022" name="G3 (Bethesda)">
        <title>Whole-genome sequence and methylome profiling of the almond [Prunus dulcis (Mill.) D.A. Webb] cultivar 'Nonpareil'.</title>
        <authorList>
            <person name="D'Amico-Willman K.M."/>
            <person name="Ouma W.Z."/>
            <person name="Meulia T."/>
            <person name="Sideli G.M."/>
            <person name="Gradziel T.M."/>
            <person name="Fresnedo-Ramirez J."/>
        </authorList>
    </citation>
    <scope>NUCLEOTIDE SEQUENCE [LARGE SCALE GENOMIC DNA]</scope>
    <source>
        <strain evidence="2">Clone GOH B32 T37-40</strain>
    </source>
</reference>
<name>A0AAD4ZH97_PRUDU</name>
<protein>
    <submittedName>
        <fullName evidence="2">Uncharacterized protein</fullName>
    </submittedName>
</protein>
<proteinExistence type="predicted"/>
<gene>
    <name evidence="2" type="ORF">L3X38_013125</name>
</gene>
<sequence length="190" mass="21293">MRPYGSRWQAQSYESVGPFCTHDRLYSQHGPVTHAGKSGQVKSYKRQAPPAPSANCSLTGPRPASGFGTLCQFYALEGILQDVLEFPARIFAWDSCQPRKTLPRVPQQMKGPAPNFSKTRDEPFEIPDITRCRAHSLKTGTFCRKFGRVSPINWTFPKISTCIKTQFISPTGSMHNVISCKSHKWPSAFQ</sequence>
<keyword evidence="3" id="KW-1185">Reference proteome</keyword>
<comment type="caution">
    <text evidence="2">The sequence shown here is derived from an EMBL/GenBank/DDBJ whole genome shotgun (WGS) entry which is preliminary data.</text>
</comment>
<feature type="region of interest" description="Disordered" evidence="1">
    <location>
        <begin position="30"/>
        <end position="57"/>
    </location>
</feature>
<organism evidence="2 3">
    <name type="scientific">Prunus dulcis</name>
    <name type="common">Almond</name>
    <name type="synonym">Amygdalus dulcis</name>
    <dbReference type="NCBI Taxonomy" id="3755"/>
    <lineage>
        <taxon>Eukaryota</taxon>
        <taxon>Viridiplantae</taxon>
        <taxon>Streptophyta</taxon>
        <taxon>Embryophyta</taxon>
        <taxon>Tracheophyta</taxon>
        <taxon>Spermatophyta</taxon>
        <taxon>Magnoliopsida</taxon>
        <taxon>eudicotyledons</taxon>
        <taxon>Gunneridae</taxon>
        <taxon>Pentapetalae</taxon>
        <taxon>rosids</taxon>
        <taxon>fabids</taxon>
        <taxon>Rosales</taxon>
        <taxon>Rosaceae</taxon>
        <taxon>Amygdaloideae</taxon>
        <taxon>Amygdaleae</taxon>
        <taxon>Prunus</taxon>
    </lineage>
</organism>
<dbReference type="AlphaFoldDB" id="A0AAD4ZH97"/>
<dbReference type="Proteomes" id="UP001054821">
    <property type="component" value="Chromosome 2"/>
</dbReference>
<evidence type="ECO:0000256" key="1">
    <source>
        <dbReference type="SAM" id="MobiDB-lite"/>
    </source>
</evidence>
<dbReference type="EMBL" id="JAJFAZ020000002">
    <property type="protein sequence ID" value="KAI5345248.1"/>
    <property type="molecule type" value="Genomic_DNA"/>
</dbReference>
<evidence type="ECO:0000313" key="2">
    <source>
        <dbReference type="EMBL" id="KAI5345248.1"/>
    </source>
</evidence>
<evidence type="ECO:0000313" key="3">
    <source>
        <dbReference type="Proteomes" id="UP001054821"/>
    </source>
</evidence>